<feature type="transmembrane region" description="Helical" evidence="5">
    <location>
        <begin position="530"/>
        <end position="549"/>
    </location>
</feature>
<dbReference type="InterPro" id="IPR016156">
    <property type="entry name" value="FAD/NAD-linked_Rdtase_dimer_sf"/>
</dbReference>
<dbReference type="Gene3D" id="3.50.50.60">
    <property type="entry name" value="FAD/NAD(P)-binding domain"/>
    <property type="match status" value="2"/>
</dbReference>
<feature type="transmembrane region" description="Helical" evidence="5">
    <location>
        <begin position="569"/>
        <end position="588"/>
    </location>
</feature>
<evidence type="ECO:0000256" key="3">
    <source>
        <dbReference type="ARBA" id="ARBA00022630"/>
    </source>
</evidence>
<dbReference type="Gene3D" id="3.30.390.30">
    <property type="match status" value="1"/>
</dbReference>
<evidence type="ECO:0000259" key="7">
    <source>
        <dbReference type="Pfam" id="PF07992"/>
    </source>
</evidence>
<keyword evidence="4" id="KW-0274">FAD</keyword>
<dbReference type="Pfam" id="PF07992">
    <property type="entry name" value="Pyr_redox_2"/>
    <property type="match status" value="1"/>
</dbReference>
<evidence type="ECO:0000256" key="5">
    <source>
        <dbReference type="SAM" id="Phobius"/>
    </source>
</evidence>
<keyword evidence="3" id="KW-0285">Flavoprotein</keyword>
<evidence type="ECO:0000256" key="1">
    <source>
        <dbReference type="ARBA" id="ARBA00001974"/>
    </source>
</evidence>
<organism evidence="9 10">
    <name type="scientific">Actibacterium mucosum KCTC 23349</name>
    <dbReference type="NCBI Taxonomy" id="1454373"/>
    <lineage>
        <taxon>Bacteria</taxon>
        <taxon>Pseudomonadati</taxon>
        <taxon>Pseudomonadota</taxon>
        <taxon>Alphaproteobacteria</taxon>
        <taxon>Rhodobacterales</taxon>
        <taxon>Roseobacteraceae</taxon>
        <taxon>Actibacterium</taxon>
    </lineage>
</organism>
<comment type="caution">
    <text evidence="9">The sequence shown here is derived from an EMBL/GenBank/DDBJ whole genome shotgun (WGS) entry which is preliminary data.</text>
</comment>
<evidence type="ECO:0000259" key="6">
    <source>
        <dbReference type="Pfam" id="PF04324"/>
    </source>
</evidence>
<evidence type="ECO:0008006" key="11">
    <source>
        <dbReference type="Google" id="ProtNLM"/>
    </source>
</evidence>
<dbReference type="Pfam" id="PF04324">
    <property type="entry name" value="Fer2_BFD"/>
    <property type="match status" value="1"/>
</dbReference>
<dbReference type="InterPro" id="IPR023753">
    <property type="entry name" value="FAD/NAD-binding_dom"/>
</dbReference>
<proteinExistence type="inferred from homology"/>
<dbReference type="InterPro" id="IPR007419">
    <property type="entry name" value="BFD-like_2Fe2S-bd_dom"/>
</dbReference>
<dbReference type="STRING" id="1454373.ACMU_18510"/>
<feature type="transmembrane region" description="Helical" evidence="5">
    <location>
        <begin position="594"/>
        <end position="616"/>
    </location>
</feature>
<dbReference type="PANTHER" id="PTHR43429">
    <property type="entry name" value="PYRIDINE NUCLEOTIDE-DISULFIDE OXIDOREDUCTASE DOMAIN-CONTAINING"/>
    <property type="match status" value="1"/>
</dbReference>
<comment type="similarity">
    <text evidence="2">Belongs to the FAD-dependent oxidoreductase family.</text>
</comment>
<dbReference type="RefSeq" id="WP_051588405.1">
    <property type="nucleotide sequence ID" value="NZ_JFKE01000008.1"/>
</dbReference>
<evidence type="ECO:0000256" key="4">
    <source>
        <dbReference type="ARBA" id="ARBA00022827"/>
    </source>
</evidence>
<dbReference type="SUPFAM" id="SSF51905">
    <property type="entry name" value="FAD/NAD(P)-binding domain"/>
    <property type="match status" value="1"/>
</dbReference>
<feature type="domain" description="BFD-like [2Fe-2S]-binding" evidence="6">
    <location>
        <begin position="429"/>
        <end position="476"/>
    </location>
</feature>
<protein>
    <recommendedName>
        <fullName evidence="11">Nitrite reductase</fullName>
    </recommendedName>
</protein>
<accession>A0A037ZFZ1</accession>
<keyword evidence="5" id="KW-0812">Transmembrane</keyword>
<feature type="transmembrane region" description="Helical" evidence="5">
    <location>
        <begin position="637"/>
        <end position="659"/>
    </location>
</feature>
<sequence length="663" mass="70828">MSLQAEAAQNTHLSAPDSPRVLVIGGGPVGIRAAQNLTRAGIATTVLSDEVLPPYNRVRLTPLLGGDAQFGDIAFGDLPTDKTLFNLQLGQRVARINREQKQVVTADGTLWSYDRLVMATGSRAFLPGIPGRELSGVYRFRSADDASALLARSFSARKVAVIGGGLLGLEAARGMRRRQCAVTVVEHESHLMPRQLDKEGGAKLANDIKTLGVDVRTGVAVREITGTHKVNGLLLSDGTKIECDTVIICTGIRANIDLARDTRLAFNHGIIVNDQMQTSDPDIFAVGECAEHNGQLQGLVGPGYAQAEVAAQVIAGKNAAFSGAKPATKLKVIGAEVFSAGEIEQLDVRPNVASHTWRDDSGYRRIFVERGKLVGAVAVGDWEQTSRVQDAIQNGATVYPWMLFRFRKQGLLWIEAEEAPDALPDTATLCNCTGVTCGQVRVAIAGGCTTPDAVSVETGASTVCGTCRPQIAEMIEAGAKPEPIPLWKPVLGLSALALLLAAYPFLAGHIPLPTSYDADSLRDWLWRDNIVKQWSGFILLGITLAAFTIGLRKRLRFMDKLGGFNSWRMVHNGIGLAAIAGFAAHTGLNLGSGWNMALAVSFLGTTLIGAVAGLATGGDHELRARGVGSSRKPPRKLPTWVHILLLWPLPALLLFHVLASYAF</sequence>
<keyword evidence="5" id="KW-0472">Membrane</keyword>
<dbReference type="InterPro" id="IPR050260">
    <property type="entry name" value="FAD-bd_OxRdtase"/>
</dbReference>
<dbReference type="AlphaFoldDB" id="A0A037ZFZ1"/>
<feature type="domain" description="NADH-rubredoxin oxidoreductase C-terminal" evidence="8">
    <location>
        <begin position="326"/>
        <end position="395"/>
    </location>
</feature>
<evidence type="ECO:0000313" key="9">
    <source>
        <dbReference type="EMBL" id="KAJ54421.1"/>
    </source>
</evidence>
<name>A0A037ZFZ1_9RHOB</name>
<evidence type="ECO:0000256" key="2">
    <source>
        <dbReference type="ARBA" id="ARBA00006442"/>
    </source>
</evidence>
<dbReference type="PANTHER" id="PTHR43429:SF3">
    <property type="entry name" value="NITRITE REDUCTASE [NAD(P)H]"/>
    <property type="match status" value="1"/>
</dbReference>
<feature type="domain" description="FAD/NAD(P)-binding" evidence="7">
    <location>
        <begin position="20"/>
        <end position="310"/>
    </location>
</feature>
<dbReference type="Proteomes" id="UP000026249">
    <property type="component" value="Unassembled WGS sequence"/>
</dbReference>
<dbReference type="GO" id="GO:0016491">
    <property type="term" value="F:oxidoreductase activity"/>
    <property type="evidence" value="ECO:0007669"/>
    <property type="project" value="InterPro"/>
</dbReference>
<dbReference type="OrthoDB" id="9768666at2"/>
<dbReference type="InterPro" id="IPR041854">
    <property type="entry name" value="BFD-like_2Fe2S-bd_dom_sf"/>
</dbReference>
<dbReference type="EMBL" id="JFKE01000008">
    <property type="protein sequence ID" value="KAJ54421.1"/>
    <property type="molecule type" value="Genomic_DNA"/>
</dbReference>
<dbReference type="Gene3D" id="1.10.10.1100">
    <property type="entry name" value="BFD-like [2Fe-2S]-binding domain"/>
    <property type="match status" value="1"/>
</dbReference>
<dbReference type="PRINTS" id="PR00469">
    <property type="entry name" value="PNDRDTASEII"/>
</dbReference>
<comment type="cofactor">
    <cofactor evidence="1">
        <name>FAD</name>
        <dbReference type="ChEBI" id="CHEBI:57692"/>
    </cofactor>
</comment>
<keyword evidence="5" id="KW-1133">Transmembrane helix</keyword>
<dbReference type="PRINTS" id="PR00368">
    <property type="entry name" value="FADPNR"/>
</dbReference>
<gene>
    <name evidence="9" type="ORF">ACMU_18510</name>
</gene>
<reference evidence="9 10" key="1">
    <citation type="submission" date="2014-03" db="EMBL/GenBank/DDBJ databases">
        <title>Draft Genome Sequence of Actibacterium mucosum KCTC 23349, a Marine Alphaproteobacterium with Complex Ionic Requirements Isolated from Mediterranean Seawater at Malvarrosa Beach, Valencia, Spain.</title>
        <authorList>
            <person name="Arahal D.R."/>
            <person name="Shao Z."/>
            <person name="Lai Q."/>
            <person name="Pujalte M.J."/>
        </authorList>
    </citation>
    <scope>NUCLEOTIDE SEQUENCE [LARGE SCALE GENOMIC DNA]</scope>
    <source>
        <strain evidence="9 10">KCTC 23349</strain>
    </source>
</reference>
<evidence type="ECO:0000259" key="8">
    <source>
        <dbReference type="Pfam" id="PF18267"/>
    </source>
</evidence>
<dbReference type="Pfam" id="PF18267">
    <property type="entry name" value="Rubredoxin_C"/>
    <property type="match status" value="1"/>
</dbReference>
<evidence type="ECO:0000313" key="10">
    <source>
        <dbReference type="Proteomes" id="UP000026249"/>
    </source>
</evidence>
<dbReference type="InterPro" id="IPR036188">
    <property type="entry name" value="FAD/NAD-bd_sf"/>
</dbReference>
<dbReference type="InterPro" id="IPR041575">
    <property type="entry name" value="Rubredoxin_C"/>
</dbReference>
<keyword evidence="10" id="KW-1185">Reference proteome</keyword>